<evidence type="ECO:0000313" key="3">
    <source>
        <dbReference type="EMBL" id="KAK0394263.1"/>
    </source>
</evidence>
<feature type="compositionally biased region" description="Polar residues" evidence="1">
    <location>
        <begin position="61"/>
        <end position="70"/>
    </location>
</feature>
<dbReference type="AlphaFoldDB" id="A0AA39LEF9"/>
<dbReference type="EMBL" id="JAUCMV010000005">
    <property type="protein sequence ID" value="KAK0394263.1"/>
    <property type="molecule type" value="Genomic_DNA"/>
</dbReference>
<accession>A0AA39LEF9</accession>
<keyword evidence="2" id="KW-0812">Transmembrane</keyword>
<organism evidence="3 4">
    <name type="scientific">Steinernema hermaphroditum</name>
    <dbReference type="NCBI Taxonomy" id="289476"/>
    <lineage>
        <taxon>Eukaryota</taxon>
        <taxon>Metazoa</taxon>
        <taxon>Ecdysozoa</taxon>
        <taxon>Nematoda</taxon>
        <taxon>Chromadorea</taxon>
        <taxon>Rhabditida</taxon>
        <taxon>Tylenchina</taxon>
        <taxon>Panagrolaimomorpha</taxon>
        <taxon>Strongyloidoidea</taxon>
        <taxon>Steinernematidae</taxon>
        <taxon>Steinernema</taxon>
    </lineage>
</organism>
<evidence type="ECO:0000313" key="4">
    <source>
        <dbReference type="Proteomes" id="UP001175271"/>
    </source>
</evidence>
<proteinExistence type="predicted"/>
<keyword evidence="2" id="KW-0472">Membrane</keyword>
<evidence type="ECO:0000256" key="1">
    <source>
        <dbReference type="SAM" id="MobiDB-lite"/>
    </source>
</evidence>
<protein>
    <submittedName>
        <fullName evidence="3">Uncharacterized protein</fullName>
    </submittedName>
</protein>
<feature type="transmembrane region" description="Helical" evidence="2">
    <location>
        <begin position="12"/>
        <end position="34"/>
    </location>
</feature>
<sequence length="70" mass="7845">MLLRLIQLCTFFNNGIAIVIVALCILFFVTFQLIRRSQKRKSKALNKTAGQNEGEDKESDSLTGTTVENP</sequence>
<gene>
    <name evidence="3" type="ORF">QR680_000660</name>
</gene>
<name>A0AA39LEF9_9BILA</name>
<keyword evidence="4" id="KW-1185">Reference proteome</keyword>
<evidence type="ECO:0000256" key="2">
    <source>
        <dbReference type="SAM" id="Phobius"/>
    </source>
</evidence>
<comment type="caution">
    <text evidence="3">The sequence shown here is derived from an EMBL/GenBank/DDBJ whole genome shotgun (WGS) entry which is preliminary data.</text>
</comment>
<feature type="region of interest" description="Disordered" evidence="1">
    <location>
        <begin position="37"/>
        <end position="70"/>
    </location>
</feature>
<reference evidence="3" key="1">
    <citation type="submission" date="2023-06" db="EMBL/GenBank/DDBJ databases">
        <title>Genomic analysis of the entomopathogenic nematode Steinernema hermaphroditum.</title>
        <authorList>
            <person name="Schwarz E.M."/>
            <person name="Heppert J.K."/>
            <person name="Baniya A."/>
            <person name="Schwartz H.T."/>
            <person name="Tan C.-H."/>
            <person name="Antoshechkin I."/>
            <person name="Sternberg P.W."/>
            <person name="Goodrich-Blair H."/>
            <person name="Dillman A.R."/>
        </authorList>
    </citation>
    <scope>NUCLEOTIDE SEQUENCE</scope>
    <source>
        <strain evidence="3">PS9179</strain>
        <tissue evidence="3">Whole animal</tissue>
    </source>
</reference>
<keyword evidence="2" id="KW-1133">Transmembrane helix</keyword>
<dbReference type="Proteomes" id="UP001175271">
    <property type="component" value="Unassembled WGS sequence"/>
</dbReference>